<dbReference type="Proteomes" id="UP000887562">
    <property type="component" value="Unplaced"/>
</dbReference>
<keyword evidence="1" id="KW-1185">Reference proteome</keyword>
<organism evidence="1 2">
    <name type="scientific">Echinococcus canadensis</name>
    <dbReference type="NCBI Taxonomy" id="519352"/>
    <lineage>
        <taxon>Eukaryota</taxon>
        <taxon>Metazoa</taxon>
        <taxon>Spiralia</taxon>
        <taxon>Lophotrochozoa</taxon>
        <taxon>Platyhelminthes</taxon>
        <taxon>Cestoda</taxon>
        <taxon>Eucestoda</taxon>
        <taxon>Cyclophyllidea</taxon>
        <taxon>Taeniidae</taxon>
        <taxon>Echinococcus</taxon>
        <taxon>Echinococcus canadensis group</taxon>
    </lineage>
</organism>
<name>A0A915EST9_9CEST</name>
<reference evidence="2" key="1">
    <citation type="submission" date="2022-11" db="UniProtKB">
        <authorList>
            <consortium name="WormBaseParasite"/>
        </authorList>
    </citation>
    <scope>IDENTIFICATION</scope>
</reference>
<dbReference type="WBParaSite" id="maker-E.canG7_contigs_0634-snap-gene-0.34-mRNA-1">
    <property type="protein sequence ID" value="maker-E.canG7_contigs_0634-snap-gene-0.34-mRNA-1"/>
    <property type="gene ID" value="EcG7_05421"/>
</dbReference>
<evidence type="ECO:0000313" key="1">
    <source>
        <dbReference type="Proteomes" id="UP000887562"/>
    </source>
</evidence>
<proteinExistence type="predicted"/>
<dbReference type="AlphaFoldDB" id="A0A915EST9"/>
<accession>A0A915EST9</accession>
<protein>
    <submittedName>
        <fullName evidence="2">Uncharacterized protein</fullName>
    </submittedName>
</protein>
<sequence length="559" mass="63385">MPHRSSSTECGSNRRRRWQWLTCLGCTSRCTGEVSLFHAIAQGDSEELERCLQYLQTSPILLTVRRGHPNKLLGTFFQECSPAIWAVECRQWHLIPLLSHYGYDINRPQLCRRWTCFCRNQLRPNNSPYRRLWTRGQYTYQSILDYFFASVYERIGEFQDTPLLLGSDFQENPLEPLLSHANELLSHGVDVHRIDSIIVFNSLASSFDRYMCHYFDASDSILPDIPKRADAFVELKVLQHLIENGFSEFEFMEYVSPNTNWFGILICLLAHPRLPKVIEANRPVPPLLRSAALLFINLLVWRHSFPTSIDLQDCMNNLRLRKTYIRRYADQQNVFTTRVASIIRESDSLFRSPPTLGLLARNRIRGLLGGRSFKAKVASLGLPQNLATFLALVGAEHMAWIRTSPFIVAVAAGKLTVASFEELDGLGDKLSSSLPPLQPPSPPTVEQPHPSLPLPPFFTEAIELESPVRCGTVKRRASACPRTNRLQPMTGSVLRIQRSMTAVVRGPRPSSAPLLKVTQRLQLSKPYDILHPLLYDLRDVDVVLLDCKGGAASYSPGQF</sequence>
<evidence type="ECO:0000313" key="2">
    <source>
        <dbReference type="WBParaSite" id="maker-E.canG7_contigs_0634-snap-gene-0.34-mRNA-1"/>
    </source>
</evidence>